<reference evidence="1 2" key="1">
    <citation type="journal article" date="2021" name="Elife">
        <title>Chloroplast acquisition without the gene transfer in kleptoplastic sea slugs, Plakobranchus ocellatus.</title>
        <authorList>
            <person name="Maeda T."/>
            <person name="Takahashi S."/>
            <person name="Yoshida T."/>
            <person name="Shimamura S."/>
            <person name="Takaki Y."/>
            <person name="Nagai Y."/>
            <person name="Toyoda A."/>
            <person name="Suzuki Y."/>
            <person name="Arimoto A."/>
            <person name="Ishii H."/>
            <person name="Satoh N."/>
            <person name="Nishiyama T."/>
            <person name="Hasebe M."/>
            <person name="Maruyama T."/>
            <person name="Minagawa J."/>
            <person name="Obokata J."/>
            <person name="Shigenobu S."/>
        </authorList>
    </citation>
    <scope>NUCLEOTIDE SEQUENCE [LARGE SCALE GENOMIC DNA]</scope>
</reference>
<proteinExistence type="predicted"/>
<organism evidence="1 2">
    <name type="scientific">Plakobranchus ocellatus</name>
    <dbReference type="NCBI Taxonomy" id="259542"/>
    <lineage>
        <taxon>Eukaryota</taxon>
        <taxon>Metazoa</taxon>
        <taxon>Spiralia</taxon>
        <taxon>Lophotrochozoa</taxon>
        <taxon>Mollusca</taxon>
        <taxon>Gastropoda</taxon>
        <taxon>Heterobranchia</taxon>
        <taxon>Euthyneura</taxon>
        <taxon>Panpulmonata</taxon>
        <taxon>Sacoglossa</taxon>
        <taxon>Placobranchoidea</taxon>
        <taxon>Plakobranchidae</taxon>
        <taxon>Plakobranchus</taxon>
    </lineage>
</organism>
<gene>
    <name evidence="1" type="ORF">PoB_005379700</name>
</gene>
<sequence length="158" mass="17385">MRGHVTAPPFPLSDRASDVRPGCKTQKIALTLRQVAVLMCARIKEREYFKTCIVGHVNCCLQCGPTLTLTTPGLGLDSTATDTGVKGGHEDRRSVHSNLSRFRSEAPGFKYHQRYLAEVCGVVESELSLKRVGAVRRWFALPSAPSQTETKRLSSAKK</sequence>
<name>A0AAV4C7D7_9GAST</name>
<comment type="caution">
    <text evidence="1">The sequence shown here is derived from an EMBL/GenBank/DDBJ whole genome shotgun (WGS) entry which is preliminary data.</text>
</comment>
<dbReference type="EMBL" id="BLXT01005906">
    <property type="protein sequence ID" value="GFO27292.1"/>
    <property type="molecule type" value="Genomic_DNA"/>
</dbReference>
<dbReference type="Proteomes" id="UP000735302">
    <property type="component" value="Unassembled WGS sequence"/>
</dbReference>
<accession>A0AAV4C7D7</accession>
<dbReference type="AlphaFoldDB" id="A0AAV4C7D7"/>
<evidence type="ECO:0000313" key="1">
    <source>
        <dbReference type="EMBL" id="GFO27292.1"/>
    </source>
</evidence>
<keyword evidence="2" id="KW-1185">Reference proteome</keyword>
<evidence type="ECO:0000313" key="2">
    <source>
        <dbReference type="Proteomes" id="UP000735302"/>
    </source>
</evidence>
<protein>
    <submittedName>
        <fullName evidence="1">Uncharacterized protein</fullName>
    </submittedName>
</protein>